<dbReference type="InterPro" id="IPR050155">
    <property type="entry name" value="HAD-like_hydrolase_sf"/>
</dbReference>
<dbReference type="InterPro" id="IPR023214">
    <property type="entry name" value="HAD_sf"/>
</dbReference>
<name>A0A3G5ABM6_9VIRU</name>
<dbReference type="GO" id="GO:0006281">
    <property type="term" value="P:DNA repair"/>
    <property type="evidence" value="ECO:0007669"/>
    <property type="project" value="TreeGrafter"/>
</dbReference>
<dbReference type="Pfam" id="PF00702">
    <property type="entry name" value="Hydrolase"/>
    <property type="match status" value="1"/>
</dbReference>
<gene>
    <name evidence="1" type="ORF">Hyperionvirus15_22</name>
</gene>
<organism evidence="1">
    <name type="scientific">Hyperionvirus sp</name>
    <dbReference type="NCBI Taxonomy" id="2487770"/>
    <lineage>
        <taxon>Viruses</taxon>
        <taxon>Varidnaviria</taxon>
        <taxon>Bamfordvirae</taxon>
        <taxon>Nucleocytoviricota</taxon>
        <taxon>Megaviricetes</taxon>
        <taxon>Imitervirales</taxon>
        <taxon>Mimiviridae</taxon>
        <taxon>Klosneuvirinae</taxon>
    </lineage>
</organism>
<proteinExistence type="predicted"/>
<dbReference type="InterPro" id="IPR036412">
    <property type="entry name" value="HAD-like_sf"/>
</dbReference>
<dbReference type="SFLD" id="SFLDS00003">
    <property type="entry name" value="Haloacid_Dehalogenase"/>
    <property type="match status" value="1"/>
</dbReference>
<accession>A0A3G5ABM6</accession>
<keyword evidence="1" id="KW-0378">Hydrolase</keyword>
<dbReference type="Gene3D" id="3.40.50.1000">
    <property type="entry name" value="HAD superfamily/HAD-like"/>
    <property type="match status" value="1"/>
</dbReference>
<evidence type="ECO:0000313" key="1">
    <source>
        <dbReference type="EMBL" id="AYV83984.1"/>
    </source>
</evidence>
<reference evidence="1" key="1">
    <citation type="submission" date="2018-10" db="EMBL/GenBank/DDBJ databases">
        <title>Hidden diversity of soil giant viruses.</title>
        <authorList>
            <person name="Schulz F."/>
            <person name="Alteio L."/>
            <person name="Goudeau D."/>
            <person name="Ryan E.M."/>
            <person name="Malmstrom R.R."/>
            <person name="Blanchard J."/>
            <person name="Woyke T."/>
        </authorList>
    </citation>
    <scope>NUCLEOTIDE SEQUENCE</scope>
    <source>
        <strain evidence="1">HYV1</strain>
    </source>
</reference>
<sequence>MTQFGAVMRKLPGVIKAGTRAKSVKLVVFDIYNTIVIPDRGLPDAPIEAFSRVFENFGLNVSKSLIYRDYGNDKGVHLGRILGEESVAKQAEGLKRKFGEKGMKELMFRELEAKQCEILEDEKYSRLVPGFIGMIEDLKYMGVEHFCTTTGFNEKMQNVVLKHMKKQGFTPFLACASDTYAHPRPDPIGMRKIMEACGITCPSEVVKVGDTVADMKEATNTSPLLAAVGVKGTVPEPTLTANGAWYVINTVNELPFVINRLEQSRNTVD</sequence>
<dbReference type="PANTHER" id="PTHR43434">
    <property type="entry name" value="PHOSPHOGLYCOLATE PHOSPHATASE"/>
    <property type="match status" value="1"/>
</dbReference>
<dbReference type="SUPFAM" id="SSF56784">
    <property type="entry name" value="HAD-like"/>
    <property type="match status" value="1"/>
</dbReference>
<dbReference type="InterPro" id="IPR023198">
    <property type="entry name" value="PGP-like_dom2"/>
</dbReference>
<dbReference type="Gene3D" id="1.10.150.240">
    <property type="entry name" value="Putative phosphatase, domain 2"/>
    <property type="match status" value="1"/>
</dbReference>
<dbReference type="PANTHER" id="PTHR43434:SF19">
    <property type="entry name" value="PHOSPHONOACETALDEHYDE HYDROLASE"/>
    <property type="match status" value="1"/>
</dbReference>
<dbReference type="EMBL" id="MK072397">
    <property type="protein sequence ID" value="AYV83984.1"/>
    <property type="molecule type" value="Genomic_DNA"/>
</dbReference>
<dbReference type="SFLD" id="SFLDG01129">
    <property type="entry name" value="C1.5:_HAD__Beta-PGM__Phosphata"/>
    <property type="match status" value="1"/>
</dbReference>
<dbReference type="GO" id="GO:0008967">
    <property type="term" value="F:phosphoglycolate phosphatase activity"/>
    <property type="evidence" value="ECO:0007669"/>
    <property type="project" value="TreeGrafter"/>
</dbReference>
<protein>
    <submittedName>
        <fullName evidence="1">Phosphonoacetaldehyde hydrolase</fullName>
    </submittedName>
</protein>